<dbReference type="EMBL" id="CP075371">
    <property type="protein sequence ID" value="QVT81487.1"/>
    <property type="molecule type" value="Genomic_DNA"/>
</dbReference>
<name>A0ABX8EMZ7_9ACTN</name>
<dbReference type="Gene3D" id="1.10.10.10">
    <property type="entry name" value="Winged helix-like DNA-binding domain superfamily/Winged helix DNA-binding domain"/>
    <property type="match status" value="1"/>
</dbReference>
<dbReference type="Proteomes" id="UP000679307">
    <property type="component" value="Chromosome"/>
</dbReference>
<dbReference type="InterPro" id="IPR036388">
    <property type="entry name" value="WH-like_DNA-bd_sf"/>
</dbReference>
<feature type="domain" description="NrtR DNA-binding winged helix" evidence="2">
    <location>
        <begin position="169"/>
        <end position="229"/>
    </location>
</feature>
<dbReference type="SUPFAM" id="SSF46785">
    <property type="entry name" value="Winged helix' DNA-binding domain"/>
    <property type="match status" value="1"/>
</dbReference>
<dbReference type="Gene3D" id="3.90.79.10">
    <property type="entry name" value="Nucleoside Triphosphate Pyrophosphohydrolase"/>
    <property type="match status" value="1"/>
</dbReference>
<evidence type="ECO:0000313" key="4">
    <source>
        <dbReference type="Proteomes" id="UP000679307"/>
    </source>
</evidence>
<dbReference type="InterPro" id="IPR054105">
    <property type="entry name" value="WHD_NrtR"/>
</dbReference>
<dbReference type="SUPFAM" id="SSF55811">
    <property type="entry name" value="Nudix"/>
    <property type="match status" value="1"/>
</dbReference>
<reference evidence="3 4" key="1">
    <citation type="submission" date="2021-05" db="EMBL/GenBank/DDBJ databases">
        <title>Complete genome of Nocardioides aquaticus KCTC 9944T isolated from meromictic and hypersaline Ekho Lake, Antarctica.</title>
        <authorList>
            <person name="Hwang K."/>
            <person name="Kim K.M."/>
            <person name="Choe H."/>
        </authorList>
    </citation>
    <scope>NUCLEOTIDE SEQUENCE [LARGE SCALE GENOMIC DNA]</scope>
    <source>
        <strain evidence="3 4">KCTC 9944</strain>
    </source>
</reference>
<protein>
    <recommendedName>
        <fullName evidence="2">NrtR DNA-binding winged helix domain-containing protein</fullName>
    </recommendedName>
</protein>
<evidence type="ECO:0000259" key="2">
    <source>
        <dbReference type="Pfam" id="PF21906"/>
    </source>
</evidence>
<keyword evidence="4" id="KW-1185">Reference proteome</keyword>
<evidence type="ECO:0000256" key="1">
    <source>
        <dbReference type="SAM" id="MobiDB-lite"/>
    </source>
</evidence>
<proteinExistence type="predicted"/>
<dbReference type="Pfam" id="PF21906">
    <property type="entry name" value="WHD_NrtR"/>
    <property type="match status" value="1"/>
</dbReference>
<evidence type="ECO:0000313" key="3">
    <source>
        <dbReference type="EMBL" id="QVT81487.1"/>
    </source>
</evidence>
<feature type="region of interest" description="Disordered" evidence="1">
    <location>
        <begin position="229"/>
        <end position="248"/>
    </location>
</feature>
<dbReference type="InterPro" id="IPR015797">
    <property type="entry name" value="NUDIX_hydrolase-like_dom_sf"/>
</dbReference>
<gene>
    <name evidence="3" type="ORF">ENKNEFLB_03897</name>
</gene>
<organism evidence="3 4">
    <name type="scientific">Nocardioides aquaticus</name>
    <dbReference type="NCBI Taxonomy" id="160826"/>
    <lineage>
        <taxon>Bacteria</taxon>
        <taxon>Bacillati</taxon>
        <taxon>Actinomycetota</taxon>
        <taxon>Actinomycetes</taxon>
        <taxon>Propionibacteriales</taxon>
        <taxon>Nocardioidaceae</taxon>
        <taxon>Nocardioides</taxon>
    </lineage>
</organism>
<accession>A0ABX8EMZ7</accession>
<dbReference type="InterPro" id="IPR036390">
    <property type="entry name" value="WH_DNA-bd_sf"/>
</dbReference>
<dbReference type="RefSeq" id="WP_214056858.1">
    <property type="nucleotide sequence ID" value="NZ_BAAAHS010000011.1"/>
</dbReference>
<sequence>MPPADLQQYARPNVAVDLVILTLLPGESREAPDRLGVVVQRRADTVPVLPGRFVRERDTVERTVAVAMEDKLGLRPRREMRLEALGVYDDPHRDPRGWSLSLAYACSLLPDERDRLLRSDTEILPVTGPAARKERVTTEPLAYDHDDMVTTAVRRVRRRYERSPDPLPLLRDPWTLSQLRHVHEAVLDEGLKRDTFNRRMREYVEPALDSRGEEMFTSATVGRPAQLFRRAGASRRDPEAGPFPLPRR</sequence>